<gene>
    <name evidence="1" type="ORF">AEK19_MT1556</name>
</gene>
<name>A0A1Y0B2Y8_9LAMI</name>
<dbReference type="EMBL" id="KY774314">
    <property type="protein sequence ID" value="ART31743.1"/>
    <property type="molecule type" value="Genomic_DNA"/>
</dbReference>
<accession>A0A1Y0B2Y8</accession>
<reference evidence="1" key="1">
    <citation type="submission" date="2017-03" db="EMBL/GenBank/DDBJ databases">
        <title>The mitochondrial genome of the carnivorous plant Utricularia reniformis (Lentibulariaceae): structure, comparative analysis and evolutionary landmarks.</title>
        <authorList>
            <person name="Silva S.R."/>
            <person name="Alvarenga D.O."/>
            <person name="Michael T.P."/>
            <person name="Miranda V.F.O."/>
            <person name="Varani A.M."/>
        </authorList>
    </citation>
    <scope>NUCLEOTIDE SEQUENCE</scope>
</reference>
<dbReference type="AlphaFoldDB" id="A0A1Y0B2Y8"/>
<proteinExistence type="predicted"/>
<organism evidence="1">
    <name type="scientific">Utricularia reniformis</name>
    <dbReference type="NCBI Taxonomy" id="192314"/>
    <lineage>
        <taxon>Eukaryota</taxon>
        <taxon>Viridiplantae</taxon>
        <taxon>Streptophyta</taxon>
        <taxon>Embryophyta</taxon>
        <taxon>Tracheophyta</taxon>
        <taxon>Spermatophyta</taxon>
        <taxon>Magnoliopsida</taxon>
        <taxon>eudicotyledons</taxon>
        <taxon>Gunneridae</taxon>
        <taxon>Pentapetalae</taxon>
        <taxon>asterids</taxon>
        <taxon>lamiids</taxon>
        <taxon>Lamiales</taxon>
        <taxon>Lentibulariaceae</taxon>
        <taxon>Utricularia</taxon>
    </lineage>
</organism>
<sequence>MLRELPTVFVLLQFPLPSAERKLHVIQPSLPICELHPSFPSIHVETRLALNLLER</sequence>
<protein>
    <submittedName>
        <fullName evidence="1">Uncharacterized protein</fullName>
    </submittedName>
</protein>
<keyword evidence="1" id="KW-0496">Mitochondrion</keyword>
<geneLocation type="mitochondrion" evidence="1"/>
<evidence type="ECO:0000313" key="1">
    <source>
        <dbReference type="EMBL" id="ART31743.1"/>
    </source>
</evidence>